<feature type="domain" description="Glycosyltransferase subfamily 4-like N-terminal" evidence="2">
    <location>
        <begin position="115"/>
        <end position="247"/>
    </location>
</feature>
<evidence type="ECO:0000313" key="4">
    <source>
        <dbReference type="Proteomes" id="UP001596043"/>
    </source>
</evidence>
<dbReference type="RefSeq" id="WP_379981416.1">
    <property type="nucleotide sequence ID" value="NZ_JBHSFV010000012.1"/>
</dbReference>
<comment type="caution">
    <text evidence="3">The sequence shown here is derived from an EMBL/GenBank/DDBJ whole genome shotgun (WGS) entry which is preliminary data.</text>
</comment>
<dbReference type="PANTHER" id="PTHR46401:SF2">
    <property type="entry name" value="GLYCOSYLTRANSFERASE WBBK-RELATED"/>
    <property type="match status" value="1"/>
</dbReference>
<evidence type="ECO:0000313" key="3">
    <source>
        <dbReference type="EMBL" id="MFC4635823.1"/>
    </source>
</evidence>
<dbReference type="Pfam" id="PF13692">
    <property type="entry name" value="Glyco_trans_1_4"/>
    <property type="match status" value="1"/>
</dbReference>
<protein>
    <submittedName>
        <fullName evidence="3">Glycosyltransferase family 4 protein</fullName>
    </submittedName>
</protein>
<name>A0ABV9I1W0_9FLAO</name>
<keyword evidence="1" id="KW-0808">Transferase</keyword>
<dbReference type="SUPFAM" id="SSF53756">
    <property type="entry name" value="UDP-Glycosyltransferase/glycogen phosphorylase"/>
    <property type="match status" value="1"/>
</dbReference>
<gene>
    <name evidence="3" type="ORF">ACFO3O_18070</name>
</gene>
<sequence>MSKKVLIVCYYWPPAGGPGVQRWLKFVKYLPDFDIEPIVYTPENPKYPIVDASMIAEVSDSVTVLKQPIKEPYRFASLLSRLPFSRRETVKQLSSGIVPKATKQTLLQRLLLFIRGNFFIPDARVGWVKPSVRFLENYIKTNEIDTVITTGPPHSMHLIGMKLKAKITIDITKKLHWIADFRDPWTTIGYHDKLKMTERTQRKHKELEHRVLTTADQVIVTSPTTKEEFSTITKKPITVITNGFDTESHQEVPSSNRFTISHIGSLLSERNPLILWKVLDILVREYAPFREQFELKLVGKVSKEVVDVIKSFGLEKYLTLVGYVSHQEAIALQCEASVLLLIEIDLEITKGIIPGKVFEYLAAKRPILGLGPKDADVREIITTTQSGYYFEYTEEEALKEAILYLFHNHTSKKWTEGREAYISKYHRKQLTQVLATCIHSL</sequence>
<dbReference type="PANTHER" id="PTHR46401">
    <property type="entry name" value="GLYCOSYLTRANSFERASE WBBK-RELATED"/>
    <property type="match status" value="1"/>
</dbReference>
<dbReference type="Pfam" id="PF13439">
    <property type="entry name" value="Glyco_transf_4"/>
    <property type="match status" value="1"/>
</dbReference>
<organism evidence="3 4">
    <name type="scientific">Dokdonia ponticola</name>
    <dbReference type="NCBI Taxonomy" id="2041041"/>
    <lineage>
        <taxon>Bacteria</taxon>
        <taxon>Pseudomonadati</taxon>
        <taxon>Bacteroidota</taxon>
        <taxon>Flavobacteriia</taxon>
        <taxon>Flavobacteriales</taxon>
        <taxon>Flavobacteriaceae</taxon>
        <taxon>Dokdonia</taxon>
    </lineage>
</organism>
<dbReference type="Proteomes" id="UP001596043">
    <property type="component" value="Unassembled WGS sequence"/>
</dbReference>
<dbReference type="Gene3D" id="3.40.50.2000">
    <property type="entry name" value="Glycogen Phosphorylase B"/>
    <property type="match status" value="2"/>
</dbReference>
<proteinExistence type="predicted"/>
<evidence type="ECO:0000259" key="2">
    <source>
        <dbReference type="Pfam" id="PF13439"/>
    </source>
</evidence>
<reference evidence="4" key="1">
    <citation type="journal article" date="2019" name="Int. J. Syst. Evol. Microbiol.">
        <title>The Global Catalogue of Microorganisms (GCM) 10K type strain sequencing project: providing services to taxonomists for standard genome sequencing and annotation.</title>
        <authorList>
            <consortium name="The Broad Institute Genomics Platform"/>
            <consortium name="The Broad Institute Genome Sequencing Center for Infectious Disease"/>
            <person name="Wu L."/>
            <person name="Ma J."/>
        </authorList>
    </citation>
    <scope>NUCLEOTIDE SEQUENCE [LARGE SCALE GENOMIC DNA]</scope>
    <source>
        <strain evidence="4">YJ-61-S</strain>
    </source>
</reference>
<dbReference type="InterPro" id="IPR028098">
    <property type="entry name" value="Glyco_trans_4-like_N"/>
</dbReference>
<keyword evidence="4" id="KW-1185">Reference proteome</keyword>
<evidence type="ECO:0000256" key="1">
    <source>
        <dbReference type="ARBA" id="ARBA00022679"/>
    </source>
</evidence>
<dbReference type="EMBL" id="JBHSFV010000012">
    <property type="protein sequence ID" value="MFC4635823.1"/>
    <property type="molecule type" value="Genomic_DNA"/>
</dbReference>
<accession>A0ABV9I1W0</accession>
<dbReference type="CDD" id="cd03794">
    <property type="entry name" value="GT4_WbuB-like"/>
    <property type="match status" value="1"/>
</dbReference>